<dbReference type="Proteomes" id="UP000053669">
    <property type="component" value="Unassembled WGS sequence"/>
</dbReference>
<comment type="caution">
    <text evidence="2">The sequence shown here is derived from an EMBL/GenBank/DDBJ whole genome shotgun (WGS) entry which is preliminary data.</text>
</comment>
<protein>
    <submittedName>
        <fullName evidence="2">Uncharacterized protein</fullName>
    </submittedName>
</protein>
<dbReference type="EMBL" id="LMWU01000055">
    <property type="protein sequence ID" value="KUN58912.1"/>
    <property type="molecule type" value="Genomic_DNA"/>
</dbReference>
<evidence type="ECO:0000256" key="1">
    <source>
        <dbReference type="SAM" id="MobiDB-lite"/>
    </source>
</evidence>
<sequence>MKIRLTETQRNCLRFGYTIGHGAVAVARADTLAKFVRLRLIVADEDGRGGRLTAQGTSVALILVDDPDRTTFDIMSPAEFDQWEAEQQCADADLTVKASHSLSFLGGRPAKRHTGGERHPSGKNLPDDSDLTKASTDDLIVSLCTALDGMTRTSNVTSLAVLGSYAGRLWWEMVGRGVEFA</sequence>
<dbReference type="AlphaFoldDB" id="A0A101RNN7"/>
<organism evidence="2 3">
    <name type="scientific">Streptomyces canus</name>
    <dbReference type="NCBI Taxonomy" id="58343"/>
    <lineage>
        <taxon>Bacteria</taxon>
        <taxon>Bacillati</taxon>
        <taxon>Actinomycetota</taxon>
        <taxon>Actinomycetes</taxon>
        <taxon>Kitasatosporales</taxon>
        <taxon>Streptomycetaceae</taxon>
        <taxon>Streptomyces</taxon>
        <taxon>Streptomyces aurantiacus group</taxon>
    </lineage>
</organism>
<evidence type="ECO:0000313" key="2">
    <source>
        <dbReference type="EMBL" id="KUN58912.1"/>
    </source>
</evidence>
<name>A0A101RNN7_9ACTN</name>
<accession>A0A101RNN7</accession>
<dbReference type="RefSeq" id="WP_059210674.1">
    <property type="nucleotide sequence ID" value="NZ_KQ948674.1"/>
</dbReference>
<proteinExistence type="predicted"/>
<reference evidence="2 3" key="1">
    <citation type="submission" date="2015-10" db="EMBL/GenBank/DDBJ databases">
        <title>Draft genome sequence of Streptomyces canus DSM 40017, type strain for the species Streptomyces canus.</title>
        <authorList>
            <person name="Ruckert C."/>
            <person name="Winkler A."/>
            <person name="Kalinowski J."/>
            <person name="Kampfer P."/>
            <person name="Glaeser S."/>
        </authorList>
    </citation>
    <scope>NUCLEOTIDE SEQUENCE [LARGE SCALE GENOMIC DNA]</scope>
    <source>
        <strain evidence="2 3">DSM 40017</strain>
    </source>
</reference>
<feature type="region of interest" description="Disordered" evidence="1">
    <location>
        <begin position="106"/>
        <end position="131"/>
    </location>
</feature>
<dbReference type="STRING" id="58343.AQJ46_42325"/>
<evidence type="ECO:0000313" key="3">
    <source>
        <dbReference type="Proteomes" id="UP000053669"/>
    </source>
</evidence>
<gene>
    <name evidence="2" type="ORF">AQJ46_42325</name>
</gene>